<evidence type="ECO:0000313" key="4">
    <source>
        <dbReference type="Proteomes" id="UP000618382"/>
    </source>
</evidence>
<dbReference type="InterPro" id="IPR001387">
    <property type="entry name" value="Cro/C1-type_HTH"/>
</dbReference>
<dbReference type="PANTHER" id="PTHR46797">
    <property type="entry name" value="HTH-TYPE TRANSCRIPTIONAL REGULATOR"/>
    <property type="match status" value="1"/>
</dbReference>
<dbReference type="SUPFAM" id="SSF47413">
    <property type="entry name" value="lambda repressor-like DNA-binding domains"/>
    <property type="match status" value="1"/>
</dbReference>
<dbReference type="Pfam" id="PF01381">
    <property type="entry name" value="HTH_3"/>
    <property type="match status" value="1"/>
</dbReference>
<dbReference type="PANTHER" id="PTHR46797:SF1">
    <property type="entry name" value="METHYLPHOSPHONATE SYNTHASE"/>
    <property type="match status" value="1"/>
</dbReference>
<accession>A0ABQ4DET5</accession>
<dbReference type="Proteomes" id="UP000618382">
    <property type="component" value="Unassembled WGS sequence"/>
</dbReference>
<dbReference type="InterPro" id="IPR050807">
    <property type="entry name" value="TransReg_Diox_bact_type"/>
</dbReference>
<comment type="caution">
    <text evidence="3">The sequence shown here is derived from an EMBL/GenBank/DDBJ whole genome shotgun (WGS) entry which is preliminary data.</text>
</comment>
<reference evidence="3 4" key="1">
    <citation type="submission" date="2021-01" db="EMBL/GenBank/DDBJ databases">
        <title>Whole genome shotgun sequence of Cellulomonas oligotrophica NBRC 109435.</title>
        <authorList>
            <person name="Komaki H."/>
            <person name="Tamura T."/>
        </authorList>
    </citation>
    <scope>NUCLEOTIDE SEQUENCE [LARGE SCALE GENOMIC DNA]</scope>
    <source>
        <strain evidence="3 4">NBRC 109435</strain>
    </source>
</reference>
<evidence type="ECO:0000313" key="3">
    <source>
        <dbReference type="EMBL" id="GIG34245.1"/>
    </source>
</evidence>
<dbReference type="PROSITE" id="PS50943">
    <property type="entry name" value="HTH_CROC1"/>
    <property type="match status" value="1"/>
</dbReference>
<keyword evidence="1" id="KW-0238">DNA-binding</keyword>
<dbReference type="CDD" id="cd00093">
    <property type="entry name" value="HTH_XRE"/>
    <property type="match status" value="1"/>
</dbReference>
<dbReference type="InterPro" id="IPR010982">
    <property type="entry name" value="Lambda_DNA-bd_dom_sf"/>
</dbReference>
<proteinExistence type="predicted"/>
<dbReference type="EMBL" id="BONN01000014">
    <property type="protein sequence ID" value="GIG34245.1"/>
    <property type="molecule type" value="Genomic_DNA"/>
</dbReference>
<dbReference type="InterPro" id="IPR011990">
    <property type="entry name" value="TPR-like_helical_dom_sf"/>
</dbReference>
<evidence type="ECO:0000256" key="1">
    <source>
        <dbReference type="ARBA" id="ARBA00023125"/>
    </source>
</evidence>
<keyword evidence="4" id="KW-1185">Reference proteome</keyword>
<organism evidence="3 4">
    <name type="scientific">Cellulomonas oligotrophica</name>
    <dbReference type="NCBI Taxonomy" id="931536"/>
    <lineage>
        <taxon>Bacteria</taxon>
        <taxon>Bacillati</taxon>
        <taxon>Actinomycetota</taxon>
        <taxon>Actinomycetes</taxon>
        <taxon>Micrococcales</taxon>
        <taxon>Cellulomonadaceae</taxon>
        <taxon>Cellulomonas</taxon>
    </lineage>
</organism>
<gene>
    <name evidence="3" type="ORF">Col01nite_34040</name>
</gene>
<feature type="domain" description="HTH cro/C1-type" evidence="2">
    <location>
        <begin position="16"/>
        <end position="70"/>
    </location>
</feature>
<dbReference type="Gene3D" id="1.10.260.40">
    <property type="entry name" value="lambda repressor-like DNA-binding domains"/>
    <property type="match status" value="1"/>
</dbReference>
<name>A0ABQ4DET5_9CELL</name>
<sequence>MGVAYCVLVHPVSRRLRDARERAGLSQAELARASGVHASYVSHLERGSRAPGRLALSRVAGALGVTVDHLLEGEESASARVVRAALDHARRLHRVGQPAAAAQVLAQVDLATLDVDAAARVRLAHAEALDLAGELEASCGLLERTAADLLAARRFADAAYAATRLVMALTEAGEPHRAVARGEELLASVADGAEATDALLRLESTLVWAYVTRGDVTYALVRSRSLLERAAAHGSARGLSSVRWNLAFVLEAVGRPQEAVEQIDGALALSGADEVDRDVPRLRLDRAHLLLAVEPPRPEAALADLDASRAALELDESRVELARAATVRSRALLALGRVAEAVTAAQDAAELLAGGQRRDAASAHAALGAALAASGDGPGAIKALRVSADLLDTVATGRPAAVLWRRLGDTLREAGDDPQEVALAYRRALTAARVGVRPTLLGPTPVSAFHPVR</sequence>
<dbReference type="Gene3D" id="1.25.40.10">
    <property type="entry name" value="Tetratricopeptide repeat domain"/>
    <property type="match status" value="1"/>
</dbReference>
<protein>
    <recommendedName>
        <fullName evidence="2">HTH cro/C1-type domain-containing protein</fullName>
    </recommendedName>
</protein>
<dbReference type="SUPFAM" id="SSF48452">
    <property type="entry name" value="TPR-like"/>
    <property type="match status" value="2"/>
</dbReference>
<dbReference type="SMART" id="SM00530">
    <property type="entry name" value="HTH_XRE"/>
    <property type="match status" value="1"/>
</dbReference>
<evidence type="ECO:0000259" key="2">
    <source>
        <dbReference type="PROSITE" id="PS50943"/>
    </source>
</evidence>